<dbReference type="EMBL" id="KQ971362">
    <property type="protein sequence ID" value="EFA08894.2"/>
    <property type="molecule type" value="Genomic_DNA"/>
</dbReference>
<reference evidence="1 2" key="2">
    <citation type="journal article" date="2010" name="Nucleic Acids Res.">
        <title>BeetleBase in 2010: revisions to provide comprehensive genomic information for Tribolium castaneum.</title>
        <authorList>
            <person name="Kim H.S."/>
            <person name="Murphy T."/>
            <person name="Xia J."/>
            <person name="Caragea D."/>
            <person name="Park Y."/>
            <person name="Beeman R.W."/>
            <person name="Lorenzen M.D."/>
            <person name="Butcher S."/>
            <person name="Manak J.R."/>
            <person name="Brown S.J."/>
        </authorList>
    </citation>
    <scope>GENOME REANNOTATION</scope>
    <source>
        <strain evidence="1 2">Georgia GA2</strain>
    </source>
</reference>
<dbReference type="AlphaFoldDB" id="D6WXR3"/>
<dbReference type="Proteomes" id="UP000007266">
    <property type="component" value="Linkage group 8"/>
</dbReference>
<protein>
    <submittedName>
        <fullName evidence="1">Uncharacterized protein</fullName>
    </submittedName>
</protein>
<gene>
    <name evidence="1" type="primary">AUGUSTUS-3.0.2_06595</name>
    <name evidence="1" type="ORF">TcasGA2_TC006595</name>
</gene>
<dbReference type="HOGENOM" id="CLU_744608_0_0_1"/>
<dbReference type="InParanoid" id="D6WXR3"/>
<proteinExistence type="predicted"/>
<keyword evidence="2" id="KW-1185">Reference proteome</keyword>
<sequence>MQKTVIALLMCAYCPENVFSLHCYTTDPSSVLEGNIKNLKQNLENCLDYIQKHKSVENQSKTLHCFTINTDDPDVVFKGCLPSNKCNDMINAIQKMIEVRGTVDYIGSLECNECEEDACNSEEFMVFTDRPTQPKNRNGKNVLSIPFVNSLYCFISDFENIYSQDLSQLKHTLGSCHDYNNITKNLKLQIPAESVINCYTVEITRDVVIKGCVQSGGCTFLVDFLKKLVHQNANFDSLPPSGKVECVECGTSGCNNVNKNTIPSTTPAALTLRSETSLKCHHCLEPCELTKAREKICGGNIGPSYEAVCTTEVAKNSDNPDLAVRKCQIIRKNAEPPCPESSVCSFCKSDMCTSSGGNVARTALLALALVYLGTSEFF</sequence>
<accession>D6WXR3</accession>
<name>D6WXR3_TRICA</name>
<evidence type="ECO:0000313" key="1">
    <source>
        <dbReference type="EMBL" id="EFA08894.2"/>
    </source>
</evidence>
<reference evidence="1 2" key="1">
    <citation type="journal article" date="2008" name="Nature">
        <title>The genome of the model beetle and pest Tribolium castaneum.</title>
        <authorList>
            <consortium name="Tribolium Genome Sequencing Consortium"/>
            <person name="Richards S."/>
            <person name="Gibbs R.A."/>
            <person name="Weinstock G.M."/>
            <person name="Brown S.J."/>
            <person name="Denell R."/>
            <person name="Beeman R.W."/>
            <person name="Gibbs R."/>
            <person name="Beeman R.W."/>
            <person name="Brown S.J."/>
            <person name="Bucher G."/>
            <person name="Friedrich M."/>
            <person name="Grimmelikhuijzen C.J."/>
            <person name="Klingler M."/>
            <person name="Lorenzen M."/>
            <person name="Richards S."/>
            <person name="Roth S."/>
            <person name="Schroder R."/>
            <person name="Tautz D."/>
            <person name="Zdobnov E.M."/>
            <person name="Muzny D."/>
            <person name="Gibbs R.A."/>
            <person name="Weinstock G.M."/>
            <person name="Attaway T."/>
            <person name="Bell S."/>
            <person name="Buhay C.J."/>
            <person name="Chandrabose M.N."/>
            <person name="Chavez D."/>
            <person name="Clerk-Blankenburg K.P."/>
            <person name="Cree A."/>
            <person name="Dao M."/>
            <person name="Davis C."/>
            <person name="Chacko J."/>
            <person name="Dinh H."/>
            <person name="Dugan-Rocha S."/>
            <person name="Fowler G."/>
            <person name="Garner T.T."/>
            <person name="Garnes J."/>
            <person name="Gnirke A."/>
            <person name="Hawes A."/>
            <person name="Hernandez J."/>
            <person name="Hines S."/>
            <person name="Holder M."/>
            <person name="Hume J."/>
            <person name="Jhangiani S.N."/>
            <person name="Joshi V."/>
            <person name="Khan Z.M."/>
            <person name="Jackson L."/>
            <person name="Kovar C."/>
            <person name="Kowis A."/>
            <person name="Lee S."/>
            <person name="Lewis L.R."/>
            <person name="Margolis J."/>
            <person name="Morgan M."/>
            <person name="Nazareth L.V."/>
            <person name="Nguyen N."/>
            <person name="Okwuonu G."/>
            <person name="Parker D."/>
            <person name="Richards S."/>
            <person name="Ruiz S.J."/>
            <person name="Santibanez J."/>
            <person name="Savard J."/>
            <person name="Scherer S.E."/>
            <person name="Schneider B."/>
            <person name="Sodergren E."/>
            <person name="Tautz D."/>
            <person name="Vattahil S."/>
            <person name="Villasana D."/>
            <person name="White C.S."/>
            <person name="Wright R."/>
            <person name="Park Y."/>
            <person name="Beeman R.W."/>
            <person name="Lord J."/>
            <person name="Oppert B."/>
            <person name="Lorenzen M."/>
            <person name="Brown S."/>
            <person name="Wang L."/>
            <person name="Savard J."/>
            <person name="Tautz D."/>
            <person name="Richards S."/>
            <person name="Weinstock G."/>
            <person name="Gibbs R.A."/>
            <person name="Liu Y."/>
            <person name="Worley K."/>
            <person name="Weinstock G."/>
            <person name="Elsik C.G."/>
            <person name="Reese J.T."/>
            <person name="Elhaik E."/>
            <person name="Landan G."/>
            <person name="Graur D."/>
            <person name="Arensburger P."/>
            <person name="Atkinson P."/>
            <person name="Beeman R.W."/>
            <person name="Beidler J."/>
            <person name="Brown S.J."/>
            <person name="Demuth J.P."/>
            <person name="Drury D.W."/>
            <person name="Du Y.Z."/>
            <person name="Fujiwara H."/>
            <person name="Lorenzen M."/>
            <person name="Maselli V."/>
            <person name="Osanai M."/>
            <person name="Park Y."/>
            <person name="Robertson H.M."/>
            <person name="Tu Z."/>
            <person name="Wang J.J."/>
            <person name="Wang S."/>
            <person name="Richards S."/>
            <person name="Song H."/>
            <person name="Zhang L."/>
            <person name="Sodergren E."/>
            <person name="Werner D."/>
            <person name="Stanke M."/>
            <person name="Morgenstern B."/>
            <person name="Solovyev V."/>
            <person name="Kosarev P."/>
            <person name="Brown G."/>
            <person name="Chen H.C."/>
            <person name="Ermolaeva O."/>
            <person name="Hlavina W."/>
            <person name="Kapustin Y."/>
            <person name="Kiryutin B."/>
            <person name="Kitts P."/>
            <person name="Maglott D."/>
            <person name="Pruitt K."/>
            <person name="Sapojnikov V."/>
            <person name="Souvorov A."/>
            <person name="Mackey A.J."/>
            <person name="Waterhouse R.M."/>
            <person name="Wyder S."/>
            <person name="Zdobnov E.M."/>
            <person name="Zdobnov E.M."/>
            <person name="Wyder S."/>
            <person name="Kriventseva E.V."/>
            <person name="Kadowaki T."/>
            <person name="Bork P."/>
            <person name="Aranda M."/>
            <person name="Bao R."/>
            <person name="Beermann A."/>
            <person name="Berns N."/>
            <person name="Bolognesi R."/>
            <person name="Bonneton F."/>
            <person name="Bopp D."/>
            <person name="Brown S.J."/>
            <person name="Bucher G."/>
            <person name="Butts T."/>
            <person name="Chaumot A."/>
            <person name="Denell R.E."/>
            <person name="Ferrier D.E."/>
            <person name="Friedrich M."/>
            <person name="Gordon C.M."/>
            <person name="Jindra M."/>
            <person name="Klingler M."/>
            <person name="Lan Q."/>
            <person name="Lattorff H.M."/>
            <person name="Laudet V."/>
            <person name="von Levetsow C."/>
            <person name="Liu Z."/>
            <person name="Lutz R."/>
            <person name="Lynch J.A."/>
            <person name="da Fonseca R.N."/>
            <person name="Posnien N."/>
            <person name="Reuter R."/>
            <person name="Roth S."/>
            <person name="Savard J."/>
            <person name="Schinko J.B."/>
            <person name="Schmitt C."/>
            <person name="Schoppmeier M."/>
            <person name="Schroder R."/>
            <person name="Shippy T.D."/>
            <person name="Simonnet F."/>
            <person name="Marques-Souza H."/>
            <person name="Tautz D."/>
            <person name="Tomoyasu Y."/>
            <person name="Trauner J."/>
            <person name="Van der Zee M."/>
            <person name="Vervoort M."/>
            <person name="Wittkopp N."/>
            <person name="Wimmer E.A."/>
            <person name="Yang X."/>
            <person name="Jones A.K."/>
            <person name="Sattelle D.B."/>
            <person name="Ebert P.R."/>
            <person name="Nelson D."/>
            <person name="Scott J.G."/>
            <person name="Beeman R.W."/>
            <person name="Muthukrishnan S."/>
            <person name="Kramer K.J."/>
            <person name="Arakane Y."/>
            <person name="Beeman R.W."/>
            <person name="Zhu Q."/>
            <person name="Hogenkamp D."/>
            <person name="Dixit R."/>
            <person name="Oppert B."/>
            <person name="Jiang H."/>
            <person name="Zou Z."/>
            <person name="Marshall J."/>
            <person name="Elpidina E."/>
            <person name="Vinokurov K."/>
            <person name="Oppert C."/>
            <person name="Zou Z."/>
            <person name="Evans J."/>
            <person name="Lu Z."/>
            <person name="Zhao P."/>
            <person name="Sumathipala N."/>
            <person name="Altincicek B."/>
            <person name="Vilcinskas A."/>
            <person name="Williams M."/>
            <person name="Hultmark D."/>
            <person name="Hetru C."/>
            <person name="Jiang H."/>
            <person name="Grimmelikhuijzen C.J."/>
            <person name="Hauser F."/>
            <person name="Cazzamali G."/>
            <person name="Williamson M."/>
            <person name="Park Y."/>
            <person name="Li B."/>
            <person name="Tanaka Y."/>
            <person name="Predel R."/>
            <person name="Neupert S."/>
            <person name="Schachtner J."/>
            <person name="Verleyen P."/>
            <person name="Raible F."/>
            <person name="Bork P."/>
            <person name="Friedrich M."/>
            <person name="Walden K.K."/>
            <person name="Robertson H.M."/>
            <person name="Angeli S."/>
            <person name="Foret S."/>
            <person name="Bucher G."/>
            <person name="Schuetz S."/>
            <person name="Maleszka R."/>
            <person name="Wimmer E.A."/>
            <person name="Beeman R.W."/>
            <person name="Lorenzen M."/>
            <person name="Tomoyasu Y."/>
            <person name="Miller S.C."/>
            <person name="Grossmann D."/>
            <person name="Bucher G."/>
        </authorList>
    </citation>
    <scope>NUCLEOTIDE SEQUENCE [LARGE SCALE GENOMIC DNA]</scope>
    <source>
        <strain evidence="1 2">Georgia GA2</strain>
    </source>
</reference>
<evidence type="ECO:0000313" key="2">
    <source>
        <dbReference type="Proteomes" id="UP000007266"/>
    </source>
</evidence>
<organism evidence="1 2">
    <name type="scientific">Tribolium castaneum</name>
    <name type="common">Red flour beetle</name>
    <dbReference type="NCBI Taxonomy" id="7070"/>
    <lineage>
        <taxon>Eukaryota</taxon>
        <taxon>Metazoa</taxon>
        <taxon>Ecdysozoa</taxon>
        <taxon>Arthropoda</taxon>
        <taxon>Hexapoda</taxon>
        <taxon>Insecta</taxon>
        <taxon>Pterygota</taxon>
        <taxon>Neoptera</taxon>
        <taxon>Endopterygota</taxon>
        <taxon>Coleoptera</taxon>
        <taxon>Polyphaga</taxon>
        <taxon>Cucujiformia</taxon>
        <taxon>Tenebrionidae</taxon>
        <taxon>Tenebrionidae incertae sedis</taxon>
        <taxon>Tribolium</taxon>
    </lineage>
</organism>